<name>A0A9W8HY55_9FUNG</name>
<proteinExistence type="predicted"/>
<reference evidence="3" key="1">
    <citation type="submission" date="2022-07" db="EMBL/GenBank/DDBJ databases">
        <title>Phylogenomic reconstructions and comparative analyses of Kickxellomycotina fungi.</title>
        <authorList>
            <person name="Reynolds N.K."/>
            <person name="Stajich J.E."/>
            <person name="Barry K."/>
            <person name="Grigoriev I.V."/>
            <person name="Crous P."/>
            <person name="Smith M.E."/>
        </authorList>
    </citation>
    <scope>NUCLEOTIDE SEQUENCE</scope>
    <source>
        <strain evidence="3">NRRL 1565</strain>
    </source>
</reference>
<feature type="compositionally biased region" description="Polar residues" evidence="1">
    <location>
        <begin position="133"/>
        <end position="183"/>
    </location>
</feature>
<feature type="region of interest" description="Disordered" evidence="1">
    <location>
        <begin position="58"/>
        <end position="94"/>
    </location>
</feature>
<accession>A0A9W8HY55</accession>
<evidence type="ECO:0000256" key="2">
    <source>
        <dbReference type="SAM" id="Phobius"/>
    </source>
</evidence>
<evidence type="ECO:0000313" key="3">
    <source>
        <dbReference type="EMBL" id="KAJ2808507.1"/>
    </source>
</evidence>
<gene>
    <name evidence="3" type="ORF">H4R20_000851</name>
</gene>
<keyword evidence="2" id="KW-1133">Transmembrane helix</keyword>
<organism evidence="3 4">
    <name type="scientific">Coemansia guatemalensis</name>
    <dbReference type="NCBI Taxonomy" id="2761395"/>
    <lineage>
        <taxon>Eukaryota</taxon>
        <taxon>Fungi</taxon>
        <taxon>Fungi incertae sedis</taxon>
        <taxon>Zoopagomycota</taxon>
        <taxon>Kickxellomycotina</taxon>
        <taxon>Kickxellomycetes</taxon>
        <taxon>Kickxellales</taxon>
        <taxon>Kickxellaceae</taxon>
        <taxon>Coemansia</taxon>
    </lineage>
</organism>
<dbReference type="OrthoDB" id="5567622at2759"/>
<feature type="region of interest" description="Disordered" evidence="1">
    <location>
        <begin position="129"/>
        <end position="316"/>
    </location>
</feature>
<protein>
    <submittedName>
        <fullName evidence="3">Uncharacterized protein</fullName>
    </submittedName>
</protein>
<feature type="compositionally biased region" description="Basic and acidic residues" evidence="1">
    <location>
        <begin position="285"/>
        <end position="296"/>
    </location>
</feature>
<evidence type="ECO:0000256" key="1">
    <source>
        <dbReference type="SAM" id="MobiDB-lite"/>
    </source>
</evidence>
<keyword evidence="4" id="KW-1185">Reference proteome</keyword>
<sequence length="316" mass="34366">MSITPTPTVDASGNEVFLGGDQPGVDNVVSLVAVLCGTEPCMTNTWNNVRFVDRTSSTDSTDLGPLYRPDSDSEDDSSDNKAADMDESQDNEDHDHISTLPIAIAVPLAVLIIAVVVFVFWRKRRKSNRLSRQRGSSYGQLESGGSTPTALVAADSSQRHSVTRHSSFGNQRRSNQTYRNSGLSLRPSDVYESGEMVQVHSPQPTLHSPPPLPPADTRLPPVRSNTRRRRTPPPPPLPPAMSQRQRGNTFSDIPPDDLPPYIDPIEEAMAAGSGTSSTVDATLSSHEHDESSHDDNLQSPPPYHTLSVPSHAHVRN</sequence>
<feature type="transmembrane region" description="Helical" evidence="2">
    <location>
        <begin position="100"/>
        <end position="121"/>
    </location>
</feature>
<keyword evidence="2" id="KW-0472">Membrane</keyword>
<dbReference type="AlphaFoldDB" id="A0A9W8HY55"/>
<dbReference type="CDD" id="cd12087">
    <property type="entry name" value="TM_EGFR-like"/>
    <property type="match status" value="1"/>
</dbReference>
<feature type="compositionally biased region" description="Low complexity" evidence="1">
    <location>
        <begin position="215"/>
        <end position="224"/>
    </location>
</feature>
<feature type="compositionally biased region" description="Polar residues" evidence="1">
    <location>
        <begin position="273"/>
        <end position="283"/>
    </location>
</feature>
<feature type="compositionally biased region" description="Polar residues" evidence="1">
    <location>
        <begin position="242"/>
        <end position="251"/>
    </location>
</feature>
<keyword evidence="2" id="KW-0812">Transmembrane</keyword>
<dbReference type="Proteomes" id="UP001140094">
    <property type="component" value="Unassembled WGS sequence"/>
</dbReference>
<comment type="caution">
    <text evidence="3">The sequence shown here is derived from an EMBL/GenBank/DDBJ whole genome shotgun (WGS) entry which is preliminary data.</text>
</comment>
<evidence type="ECO:0000313" key="4">
    <source>
        <dbReference type="Proteomes" id="UP001140094"/>
    </source>
</evidence>
<dbReference type="EMBL" id="JANBUO010000045">
    <property type="protein sequence ID" value="KAJ2808507.1"/>
    <property type="molecule type" value="Genomic_DNA"/>
</dbReference>